<protein>
    <submittedName>
        <fullName evidence="3">Ubiquinone/menaquinone biosynthesis methyltransferase</fullName>
    </submittedName>
</protein>
<dbReference type="GO" id="GO:0032259">
    <property type="term" value="P:methylation"/>
    <property type="evidence" value="ECO:0007669"/>
    <property type="project" value="UniProtKB-KW"/>
</dbReference>
<keyword evidence="1" id="KW-0175">Coiled coil</keyword>
<dbReference type="InterPro" id="IPR029063">
    <property type="entry name" value="SAM-dependent_MTases_sf"/>
</dbReference>
<evidence type="ECO:0000259" key="2">
    <source>
        <dbReference type="Pfam" id="PF13649"/>
    </source>
</evidence>
<dbReference type="Proteomes" id="UP000033166">
    <property type="component" value="Chromosome I"/>
</dbReference>
<gene>
    <name evidence="3" type="ORF">LACPI_1773</name>
</gene>
<dbReference type="CDD" id="cd02440">
    <property type="entry name" value="AdoMet_MTases"/>
    <property type="match status" value="1"/>
</dbReference>
<organism evidence="3 4">
    <name type="scientific">Pseudolactococcus piscium MKFS47</name>
    <dbReference type="NCBI Taxonomy" id="297352"/>
    <lineage>
        <taxon>Bacteria</taxon>
        <taxon>Bacillati</taxon>
        <taxon>Bacillota</taxon>
        <taxon>Bacilli</taxon>
        <taxon>Lactobacillales</taxon>
        <taxon>Streptococcaceae</taxon>
        <taxon>Pseudolactococcus</taxon>
    </lineage>
</organism>
<reference evidence="4" key="1">
    <citation type="submission" date="2015-01" db="EMBL/GenBank/DDBJ databases">
        <authorList>
            <person name="Andreevskaya M."/>
        </authorList>
    </citation>
    <scope>NUCLEOTIDE SEQUENCE [LARGE SCALE GENOMIC DNA]</scope>
    <source>
        <strain evidence="4">MKFS47</strain>
    </source>
</reference>
<keyword evidence="3" id="KW-0489">Methyltransferase</keyword>
<dbReference type="GO" id="GO:0008168">
    <property type="term" value="F:methyltransferase activity"/>
    <property type="evidence" value="ECO:0007669"/>
    <property type="project" value="UniProtKB-KW"/>
</dbReference>
<feature type="domain" description="Methyltransferase" evidence="2">
    <location>
        <begin position="42"/>
        <end position="139"/>
    </location>
</feature>
<dbReference type="Gene3D" id="3.40.50.150">
    <property type="entry name" value="Vaccinia Virus protein VP39"/>
    <property type="match status" value="1"/>
</dbReference>
<dbReference type="HOGENOM" id="CLU_039068_4_1_9"/>
<name>A0A0D6DYV6_9LACT</name>
<dbReference type="InterPro" id="IPR041698">
    <property type="entry name" value="Methyltransf_25"/>
</dbReference>
<dbReference type="RefSeq" id="WP_047916007.1">
    <property type="nucleotide sequence ID" value="NZ_LN774769.1"/>
</dbReference>
<evidence type="ECO:0000313" key="3">
    <source>
        <dbReference type="EMBL" id="CEN28973.1"/>
    </source>
</evidence>
<dbReference type="PANTHER" id="PTHR44068:SF11">
    <property type="entry name" value="GERANYL DIPHOSPHATE 2-C-METHYLTRANSFERASE"/>
    <property type="match status" value="1"/>
</dbReference>
<dbReference type="AlphaFoldDB" id="A0A0D6DYV6"/>
<feature type="coiled-coil region" evidence="1">
    <location>
        <begin position="69"/>
        <end position="96"/>
    </location>
</feature>
<dbReference type="KEGG" id="lpk:LACPI_1773"/>
<dbReference type="EMBL" id="LN774769">
    <property type="protein sequence ID" value="CEN28973.1"/>
    <property type="molecule type" value="Genomic_DNA"/>
</dbReference>
<sequence length="251" mass="28362">MVDKEIGHNFLARIGKKRLRPRGVNATRWLIDKGAFSEQTRVLEVACNMCTTSIELAKKFNCNIVGIDLDTKALEKAKINIRKANLENRIEVIQGNALKLPFADNSFDIVINEAMLTMLSPKAKKKAISEYYRVLKPGGKLLTHDVAYLNPQLEQIILELRKTININVSPLSVADWESVFKQSGFSSVESTNGEMTLMSLKGMIKDEGLLNTLNIIKNGHKRENKEMFQNMHTFFTKTGKELKYIAVCSQK</sequence>
<keyword evidence="3" id="KW-0830">Ubiquinone</keyword>
<dbReference type="SUPFAM" id="SSF53335">
    <property type="entry name" value="S-adenosyl-L-methionine-dependent methyltransferases"/>
    <property type="match status" value="1"/>
</dbReference>
<evidence type="ECO:0000256" key="1">
    <source>
        <dbReference type="SAM" id="Coils"/>
    </source>
</evidence>
<dbReference type="Pfam" id="PF13649">
    <property type="entry name" value="Methyltransf_25"/>
    <property type="match status" value="1"/>
</dbReference>
<dbReference type="PANTHER" id="PTHR44068">
    <property type="entry name" value="ZGC:194242"/>
    <property type="match status" value="1"/>
</dbReference>
<keyword evidence="3" id="KW-0808">Transferase</keyword>
<accession>A0A0D6DYV6</accession>
<dbReference type="InterPro" id="IPR050447">
    <property type="entry name" value="Erg6_SMT_methyltransf"/>
</dbReference>
<evidence type="ECO:0000313" key="4">
    <source>
        <dbReference type="Proteomes" id="UP000033166"/>
    </source>
</evidence>
<proteinExistence type="predicted"/>